<accession>A0A844M117</accession>
<dbReference type="InterPro" id="IPR050109">
    <property type="entry name" value="HTH-type_TetR-like_transc_reg"/>
</dbReference>
<evidence type="ECO:0000256" key="4">
    <source>
        <dbReference type="PROSITE-ProRule" id="PRU00335"/>
    </source>
</evidence>
<evidence type="ECO:0000313" key="6">
    <source>
        <dbReference type="EMBL" id="MUG32435.1"/>
    </source>
</evidence>
<gene>
    <name evidence="6" type="ORF">GB996_06460</name>
</gene>
<dbReference type="PROSITE" id="PS50977">
    <property type="entry name" value="HTH_TETR_2"/>
    <property type="match status" value="1"/>
</dbReference>
<dbReference type="EMBL" id="WFKQ01000004">
    <property type="protein sequence ID" value="MUG32435.1"/>
    <property type="molecule type" value="Genomic_DNA"/>
</dbReference>
<keyword evidence="7" id="KW-1185">Reference proteome</keyword>
<dbReference type="SUPFAM" id="SSF46689">
    <property type="entry name" value="Homeodomain-like"/>
    <property type="match status" value="1"/>
</dbReference>
<protein>
    <submittedName>
        <fullName evidence="6">TetR family transcriptional regulator</fullName>
    </submittedName>
</protein>
<keyword evidence="1" id="KW-0805">Transcription regulation</keyword>
<evidence type="ECO:0000259" key="5">
    <source>
        <dbReference type="PROSITE" id="PS50977"/>
    </source>
</evidence>
<keyword evidence="2 4" id="KW-0238">DNA-binding</keyword>
<dbReference type="Gene3D" id="1.10.357.10">
    <property type="entry name" value="Tetracycline Repressor, domain 2"/>
    <property type="match status" value="1"/>
</dbReference>
<dbReference type="OrthoDB" id="4541465at2"/>
<evidence type="ECO:0000256" key="2">
    <source>
        <dbReference type="ARBA" id="ARBA00023125"/>
    </source>
</evidence>
<dbReference type="PROSITE" id="PS01081">
    <property type="entry name" value="HTH_TETR_1"/>
    <property type="match status" value="1"/>
</dbReference>
<dbReference type="RefSeq" id="WP_155587175.1">
    <property type="nucleotide sequence ID" value="NZ_WFKQ01000004.1"/>
</dbReference>
<proteinExistence type="predicted"/>
<dbReference type="InterPro" id="IPR009057">
    <property type="entry name" value="Homeodomain-like_sf"/>
</dbReference>
<dbReference type="InterPro" id="IPR001647">
    <property type="entry name" value="HTH_TetR"/>
</dbReference>
<dbReference type="GO" id="GO:0003700">
    <property type="term" value="F:DNA-binding transcription factor activity"/>
    <property type="evidence" value="ECO:0007669"/>
    <property type="project" value="TreeGrafter"/>
</dbReference>
<feature type="DNA-binding region" description="H-T-H motif" evidence="4">
    <location>
        <begin position="51"/>
        <end position="70"/>
    </location>
</feature>
<keyword evidence="3" id="KW-0804">Transcription</keyword>
<sequence length="218" mass="24467">MSTKQKTKTHGKGVAKSSKLTFKQRMMIKREQLIIDTVNNLLATKGYDAMTVDEIADTVGIAKASLYRHFPSKEALAVGALVDTMQAGLDEIDKINQQDLPAIDKLKVITQWAMRLKLNQKMPNLPSENSQLREHLLAHEKYMDMLVVMSDNLGEWIEQAQQDGRLNTELSPLCILYTLYAKACDPVLGFLKSSGMYPDDQIIEMVTKAYFDGVGRAN</sequence>
<name>A0A844M117_9GAMM</name>
<dbReference type="AlphaFoldDB" id="A0A844M117"/>
<reference evidence="6 7" key="1">
    <citation type="journal article" date="2019" name="PLoS ONE">
        <title>Pup mortality in New Zealand sea lions (Phocarctos hookeri) at Enderby Island, Auckland Islands, 2013-18.</title>
        <authorList>
            <person name="Michael S.A."/>
            <person name="Hayman D.T.S."/>
            <person name="Gray R."/>
            <person name="Zhang J."/>
            <person name="Rogers L."/>
            <person name="Roe W.D."/>
        </authorList>
    </citation>
    <scope>NUCLEOTIDE SEQUENCE [LARGE SCALE GENOMIC DNA]</scope>
    <source>
        <strain evidence="6 7">SM868</strain>
    </source>
</reference>
<evidence type="ECO:0000256" key="3">
    <source>
        <dbReference type="ARBA" id="ARBA00023163"/>
    </source>
</evidence>
<dbReference type="GO" id="GO:0000976">
    <property type="term" value="F:transcription cis-regulatory region binding"/>
    <property type="evidence" value="ECO:0007669"/>
    <property type="project" value="TreeGrafter"/>
</dbReference>
<comment type="caution">
    <text evidence="6">The sequence shown here is derived from an EMBL/GenBank/DDBJ whole genome shotgun (WGS) entry which is preliminary data.</text>
</comment>
<dbReference type="PANTHER" id="PTHR30055:SF234">
    <property type="entry name" value="HTH-TYPE TRANSCRIPTIONAL REGULATOR BETI"/>
    <property type="match status" value="1"/>
</dbReference>
<dbReference type="InterPro" id="IPR023772">
    <property type="entry name" value="DNA-bd_HTH_TetR-type_CS"/>
</dbReference>
<dbReference type="Pfam" id="PF00440">
    <property type="entry name" value="TetR_N"/>
    <property type="match status" value="1"/>
</dbReference>
<dbReference type="PRINTS" id="PR00455">
    <property type="entry name" value="HTHTETR"/>
</dbReference>
<dbReference type="PANTHER" id="PTHR30055">
    <property type="entry name" value="HTH-TYPE TRANSCRIPTIONAL REGULATOR RUTR"/>
    <property type="match status" value="1"/>
</dbReference>
<evidence type="ECO:0000256" key="1">
    <source>
        <dbReference type="ARBA" id="ARBA00023015"/>
    </source>
</evidence>
<feature type="domain" description="HTH tetR-type" evidence="5">
    <location>
        <begin position="28"/>
        <end position="88"/>
    </location>
</feature>
<organism evidence="6 7">
    <name type="scientific">Psychrobacter sanguinis</name>
    <dbReference type="NCBI Taxonomy" id="861445"/>
    <lineage>
        <taxon>Bacteria</taxon>
        <taxon>Pseudomonadati</taxon>
        <taxon>Pseudomonadota</taxon>
        <taxon>Gammaproteobacteria</taxon>
        <taxon>Moraxellales</taxon>
        <taxon>Moraxellaceae</taxon>
        <taxon>Psychrobacter</taxon>
    </lineage>
</organism>
<evidence type="ECO:0000313" key="7">
    <source>
        <dbReference type="Proteomes" id="UP000442109"/>
    </source>
</evidence>
<dbReference type="Proteomes" id="UP000442109">
    <property type="component" value="Unassembled WGS sequence"/>
</dbReference>